<dbReference type="PANTHER" id="PTHR30050">
    <property type="entry name" value="CHROMOSOMAL REPLICATION INITIATOR PROTEIN DNAA"/>
    <property type="match status" value="1"/>
</dbReference>
<evidence type="ECO:0000313" key="2">
    <source>
        <dbReference type="EMBL" id="ELA08044.1"/>
    </source>
</evidence>
<dbReference type="Pfam" id="PF00308">
    <property type="entry name" value="Bac_DnaA"/>
    <property type="match status" value="1"/>
</dbReference>
<dbReference type="EMBL" id="ANIN01000002">
    <property type="protein sequence ID" value="ELA08044.1"/>
    <property type="molecule type" value="Genomic_DNA"/>
</dbReference>
<dbReference type="PANTHER" id="PTHR30050:SF5">
    <property type="entry name" value="DNAA REGULATORY INACTIVATOR HDA"/>
    <property type="match status" value="1"/>
</dbReference>
<dbReference type="Proteomes" id="UP000023795">
    <property type="component" value="Unassembled WGS sequence"/>
</dbReference>
<sequence length="254" mass="28897">MAEQQLSLYLDIKQDASISDFVGPGWMAMVDMVRQLHIGLLSQIYLYGDADTGKTHLLSAICESFRDSGKSVMYLSLKDLLTTDPMVLNALESMEVIAIDDIDSVEGYDYWQEAIFHLINLSNEYGHTLIFTSRKPVGQLDFKLKDLVSRLAKSATFQLPSGANRQDRELILQAVLKRRNWHFDPRIIEHLLAKGPERIGAMLDVLTCLQPIFSNVRNITKAKIAQAAQIIDEQTLLHEVKEFDFDEEESFLDF</sequence>
<proteinExistence type="predicted"/>
<dbReference type="OrthoDB" id="9784878at2"/>
<accession>L2F4T4</accession>
<reference evidence="2 3" key="1">
    <citation type="journal article" date="2013" name="Genome Announc.">
        <title>Genome Sequence of Moraxella macacae 0408225, a Novel Bacterial Species Isolated from a Cynomolgus Macaque with Epistaxis.</title>
        <authorList>
            <person name="Ladner J.T."/>
            <person name="Whitehouse C.A."/>
            <person name="Koroleva G.I."/>
            <person name="Palacios G.F."/>
        </authorList>
    </citation>
    <scope>NUCLEOTIDE SEQUENCE [LARGE SCALE GENOMIC DNA]</scope>
    <source>
        <strain evidence="2 3">0408225</strain>
    </source>
</reference>
<dbReference type="SUPFAM" id="SSF52540">
    <property type="entry name" value="P-loop containing nucleoside triphosphate hydrolases"/>
    <property type="match status" value="1"/>
</dbReference>
<evidence type="ECO:0000259" key="1">
    <source>
        <dbReference type="Pfam" id="PF00308"/>
    </source>
</evidence>
<keyword evidence="3" id="KW-1185">Reference proteome</keyword>
<dbReference type="GO" id="GO:0006270">
    <property type="term" value="P:DNA replication initiation"/>
    <property type="evidence" value="ECO:0007669"/>
    <property type="project" value="TreeGrafter"/>
</dbReference>
<dbReference type="RefSeq" id="WP_009501556.1">
    <property type="nucleotide sequence ID" value="NZ_ANIN01000002.1"/>
</dbReference>
<organism evidence="2 3">
    <name type="scientific">Moraxella macacae 0408225</name>
    <dbReference type="NCBI Taxonomy" id="1230338"/>
    <lineage>
        <taxon>Bacteria</taxon>
        <taxon>Pseudomonadati</taxon>
        <taxon>Pseudomonadota</taxon>
        <taxon>Gammaproteobacteria</taxon>
        <taxon>Moraxellales</taxon>
        <taxon>Moraxellaceae</taxon>
        <taxon>Moraxella</taxon>
    </lineage>
</organism>
<dbReference type="AlphaFoldDB" id="L2F4T4"/>
<dbReference type="InterPro" id="IPR013317">
    <property type="entry name" value="DnaA_dom"/>
</dbReference>
<name>L2F4T4_9GAMM</name>
<comment type="caution">
    <text evidence="2">The sequence shown here is derived from an EMBL/GenBank/DDBJ whole genome shotgun (WGS) entry which is preliminary data.</text>
</comment>
<feature type="domain" description="Chromosomal replication initiator protein DnaA ATPAse" evidence="1">
    <location>
        <begin position="44"/>
        <end position="151"/>
    </location>
</feature>
<protein>
    <submittedName>
        <fullName evidence="2">Putative DnaA family protein</fullName>
    </submittedName>
</protein>
<dbReference type="eggNOG" id="COG0593">
    <property type="taxonomic scope" value="Bacteria"/>
</dbReference>
<evidence type="ECO:0000313" key="3">
    <source>
        <dbReference type="Proteomes" id="UP000023795"/>
    </source>
</evidence>
<gene>
    <name evidence="2" type="ORF">MOMA_05771</name>
</gene>
<dbReference type="Gene3D" id="3.40.50.300">
    <property type="entry name" value="P-loop containing nucleotide triphosphate hydrolases"/>
    <property type="match status" value="1"/>
</dbReference>
<dbReference type="STRING" id="1230338.MOMA_05771"/>
<dbReference type="GO" id="GO:0032297">
    <property type="term" value="P:negative regulation of DNA-templated DNA replication initiation"/>
    <property type="evidence" value="ECO:0007669"/>
    <property type="project" value="TreeGrafter"/>
</dbReference>
<dbReference type="InterPro" id="IPR027417">
    <property type="entry name" value="P-loop_NTPase"/>
</dbReference>
<dbReference type="PATRIC" id="fig|1230338.3.peg.1227"/>